<keyword evidence="4 13" id="KW-0479">Metal-binding</keyword>
<keyword evidence="3 13" id="KW-0001">2Fe-2S</keyword>
<comment type="similarity">
    <text evidence="1">Belongs to the complex I 24 kDa subunit family.</text>
</comment>
<dbReference type="RefSeq" id="WP_106874165.1">
    <property type="nucleotide sequence ID" value="NZ_CP027845.1"/>
</dbReference>
<dbReference type="FunFam" id="3.40.30.10:FF:000022">
    <property type="entry name" value="NADH dehydrogenase flavoprotein 2, mitochondrial"/>
    <property type="match status" value="1"/>
</dbReference>
<evidence type="ECO:0000256" key="12">
    <source>
        <dbReference type="ARBA" id="ARBA00047712"/>
    </source>
</evidence>
<dbReference type="GO" id="GO:0046872">
    <property type="term" value="F:metal ion binding"/>
    <property type="evidence" value="ECO:0007669"/>
    <property type="project" value="UniProtKB-KW"/>
</dbReference>
<protein>
    <recommendedName>
        <fullName evidence="2">NADH-quinone oxidoreductase subunit E</fullName>
    </recommendedName>
    <alternativeName>
        <fullName evidence="9">NADH dehydrogenase I subunit E</fullName>
    </alternativeName>
    <alternativeName>
        <fullName evidence="10">NDH-1 subunit E</fullName>
    </alternativeName>
</protein>
<comment type="catalytic activity">
    <reaction evidence="12">
        <text>a quinone + NADH + 5 H(+)(in) = a quinol + NAD(+) + 4 H(+)(out)</text>
        <dbReference type="Rhea" id="RHEA:57888"/>
        <dbReference type="ChEBI" id="CHEBI:15378"/>
        <dbReference type="ChEBI" id="CHEBI:24646"/>
        <dbReference type="ChEBI" id="CHEBI:57540"/>
        <dbReference type="ChEBI" id="CHEBI:57945"/>
        <dbReference type="ChEBI" id="CHEBI:132124"/>
    </reaction>
</comment>
<dbReference type="GO" id="GO:0031967">
    <property type="term" value="C:organelle envelope"/>
    <property type="evidence" value="ECO:0007669"/>
    <property type="project" value="UniProtKB-ARBA"/>
</dbReference>
<dbReference type="GO" id="GO:0008324">
    <property type="term" value="F:monoatomic cation transmembrane transporter activity"/>
    <property type="evidence" value="ECO:0007669"/>
    <property type="project" value="UniProtKB-ARBA"/>
</dbReference>
<dbReference type="InterPro" id="IPR036249">
    <property type="entry name" value="Thioredoxin-like_sf"/>
</dbReference>
<keyword evidence="5" id="KW-1278">Translocase</keyword>
<proteinExistence type="inferred from homology"/>
<evidence type="ECO:0000256" key="3">
    <source>
        <dbReference type="ARBA" id="ARBA00022714"/>
    </source>
</evidence>
<dbReference type="CDD" id="cd03064">
    <property type="entry name" value="TRX_Fd_NuoE"/>
    <property type="match status" value="1"/>
</dbReference>
<dbReference type="SUPFAM" id="SSF52833">
    <property type="entry name" value="Thioredoxin-like"/>
    <property type="match status" value="1"/>
</dbReference>
<dbReference type="InterPro" id="IPR042128">
    <property type="entry name" value="NuoE_dom"/>
</dbReference>
<feature type="binding site" evidence="13">
    <location>
        <position position="92"/>
    </location>
    <ligand>
        <name>[2Fe-2S] cluster</name>
        <dbReference type="ChEBI" id="CHEBI:190135"/>
    </ligand>
</feature>
<evidence type="ECO:0000313" key="15">
    <source>
        <dbReference type="Proteomes" id="UP000241762"/>
    </source>
</evidence>
<dbReference type="Gene3D" id="1.10.10.1590">
    <property type="entry name" value="NADH-quinone oxidoreductase subunit E"/>
    <property type="match status" value="1"/>
</dbReference>
<dbReference type="Proteomes" id="UP000241762">
    <property type="component" value="Chromosome"/>
</dbReference>
<dbReference type="NCBIfam" id="TIGR01958">
    <property type="entry name" value="nuoE_fam"/>
    <property type="match status" value="1"/>
</dbReference>
<evidence type="ECO:0000256" key="13">
    <source>
        <dbReference type="PIRSR" id="PIRSR000216-1"/>
    </source>
</evidence>
<comment type="cofactor">
    <cofactor evidence="13">
        <name>[2Fe-2S] cluster</name>
        <dbReference type="ChEBI" id="CHEBI:190135"/>
    </cofactor>
    <text evidence="13">Binds 1 [2Fe-2S] cluster.</text>
</comment>
<dbReference type="OrthoDB" id="9807941at2"/>
<reference evidence="14 15" key="1">
    <citation type="submission" date="2018-03" db="EMBL/GenBank/DDBJ databases">
        <title>A gene transfer event suggests a long-term partnership between eustigmatophyte algae and a novel lineage of endosymbiotic bacteria.</title>
        <authorList>
            <person name="Yurchenko T."/>
            <person name="Sevcikova T."/>
            <person name="Pribyl P."/>
            <person name="El Karkouri K."/>
            <person name="Klimes V."/>
            <person name="Amaral R."/>
            <person name="Zbrankova V."/>
            <person name="Kim E."/>
            <person name="Raoult D."/>
            <person name="Santos L.M.A."/>
            <person name="Elias M."/>
        </authorList>
    </citation>
    <scope>NUCLEOTIDE SEQUENCE [LARGE SCALE GENOMIC DNA]</scope>
    <source>
        <strain evidence="14">CCALA 838</strain>
    </source>
</reference>
<sequence>MEKFIFNEENANLAKQILTKYPPARKKSAILPLLHLAQKQNNGWLSTPALEHVGDYLELPYVKVYEIGSFYSMFNLNPIGKYHIQVCGTTPCMLCGSKEIVSTLEKTLGISMGQVSNDGKFSLVEVECVGGCIKAPVIQINEEQYENITPAQVEEIIHKLK</sequence>
<dbReference type="InterPro" id="IPR002023">
    <property type="entry name" value="NuoE-like"/>
</dbReference>
<feature type="binding site" evidence="13">
    <location>
        <position position="128"/>
    </location>
    <ligand>
        <name>[2Fe-2S] cluster</name>
        <dbReference type="ChEBI" id="CHEBI:190135"/>
    </ligand>
</feature>
<evidence type="ECO:0000256" key="1">
    <source>
        <dbReference type="ARBA" id="ARBA00010643"/>
    </source>
</evidence>
<evidence type="ECO:0000256" key="7">
    <source>
        <dbReference type="ARBA" id="ARBA00023014"/>
    </source>
</evidence>
<gene>
    <name evidence="14" type="ORF">phytr_3440</name>
</gene>
<dbReference type="Gene3D" id="3.40.30.10">
    <property type="entry name" value="Glutaredoxin"/>
    <property type="match status" value="1"/>
</dbReference>
<dbReference type="GO" id="GO:0098662">
    <property type="term" value="P:inorganic cation transmembrane transport"/>
    <property type="evidence" value="ECO:0007669"/>
    <property type="project" value="UniProtKB-ARBA"/>
</dbReference>
<dbReference type="PANTHER" id="PTHR10371">
    <property type="entry name" value="NADH DEHYDROGENASE UBIQUINONE FLAVOPROTEIN 2, MITOCHONDRIAL"/>
    <property type="match status" value="1"/>
</dbReference>
<evidence type="ECO:0000256" key="5">
    <source>
        <dbReference type="ARBA" id="ARBA00022967"/>
    </source>
</evidence>
<evidence type="ECO:0000256" key="9">
    <source>
        <dbReference type="ARBA" id="ARBA00031580"/>
    </source>
</evidence>
<evidence type="ECO:0000256" key="10">
    <source>
        <dbReference type="ARBA" id="ARBA00032788"/>
    </source>
</evidence>
<dbReference type="GO" id="GO:0022890">
    <property type="term" value="F:inorganic cation transmembrane transporter activity"/>
    <property type="evidence" value="ECO:0007669"/>
    <property type="project" value="UniProtKB-ARBA"/>
</dbReference>
<dbReference type="GO" id="GO:0031090">
    <property type="term" value="C:organelle membrane"/>
    <property type="evidence" value="ECO:0007669"/>
    <property type="project" value="UniProtKB-ARBA"/>
</dbReference>
<dbReference type="GO" id="GO:1902494">
    <property type="term" value="C:catalytic complex"/>
    <property type="evidence" value="ECO:0007669"/>
    <property type="project" value="UniProtKB-ARBA"/>
</dbReference>
<keyword evidence="15" id="KW-1185">Reference proteome</keyword>
<dbReference type="InterPro" id="IPR041921">
    <property type="entry name" value="NuoE_N"/>
</dbReference>
<keyword evidence="7 13" id="KW-0411">Iron-sulfur</keyword>
<accession>A0A2P1P7Q2</accession>
<dbReference type="GO" id="GO:0051537">
    <property type="term" value="F:2 iron, 2 sulfur cluster binding"/>
    <property type="evidence" value="ECO:0007669"/>
    <property type="project" value="UniProtKB-KW"/>
</dbReference>
<evidence type="ECO:0000256" key="6">
    <source>
        <dbReference type="ARBA" id="ARBA00023004"/>
    </source>
</evidence>
<dbReference type="Pfam" id="PF01257">
    <property type="entry name" value="2Fe-2S_thioredx"/>
    <property type="match status" value="1"/>
</dbReference>
<dbReference type="FunFam" id="1.10.10.1590:FF:000001">
    <property type="entry name" value="NADH-quinone oxidoreductase subunit E"/>
    <property type="match status" value="1"/>
</dbReference>
<keyword evidence="6 13" id="KW-0408">Iron</keyword>
<name>A0A2P1P7Q2_9RICK</name>
<dbReference type="NCBIfam" id="NF005725">
    <property type="entry name" value="PRK07539.1-5"/>
    <property type="match status" value="1"/>
</dbReference>
<dbReference type="PANTHER" id="PTHR10371:SF3">
    <property type="entry name" value="NADH DEHYDROGENASE [UBIQUINONE] FLAVOPROTEIN 2, MITOCHONDRIAL"/>
    <property type="match status" value="1"/>
</dbReference>
<evidence type="ECO:0000313" key="14">
    <source>
        <dbReference type="EMBL" id="AVP87297.1"/>
    </source>
</evidence>
<evidence type="ECO:0000256" key="2">
    <source>
        <dbReference type="ARBA" id="ARBA00019898"/>
    </source>
</evidence>
<evidence type="ECO:0000256" key="11">
    <source>
        <dbReference type="ARBA" id="ARBA00034078"/>
    </source>
</evidence>
<dbReference type="PIRSF" id="PIRSF000216">
    <property type="entry name" value="NADH_DH_24kDa"/>
    <property type="match status" value="1"/>
</dbReference>
<feature type="binding site" evidence="13">
    <location>
        <position position="132"/>
    </location>
    <ligand>
        <name>[2Fe-2S] cluster</name>
        <dbReference type="ChEBI" id="CHEBI:190135"/>
    </ligand>
</feature>
<evidence type="ECO:0000256" key="8">
    <source>
        <dbReference type="ARBA" id="ARBA00023027"/>
    </source>
</evidence>
<evidence type="ECO:0000256" key="4">
    <source>
        <dbReference type="ARBA" id="ARBA00022723"/>
    </source>
</evidence>
<comment type="cofactor">
    <cofactor evidence="11">
        <name>[2Fe-2S] cluster</name>
        <dbReference type="ChEBI" id="CHEBI:190135"/>
    </cofactor>
</comment>
<dbReference type="GO" id="GO:0098796">
    <property type="term" value="C:membrane protein complex"/>
    <property type="evidence" value="ECO:0007669"/>
    <property type="project" value="UniProtKB-ARBA"/>
</dbReference>
<keyword evidence="8" id="KW-0520">NAD</keyword>
<dbReference type="EMBL" id="CP027845">
    <property type="protein sequence ID" value="AVP87297.1"/>
    <property type="molecule type" value="Genomic_DNA"/>
</dbReference>
<dbReference type="GO" id="GO:0022804">
    <property type="term" value="F:active transmembrane transporter activity"/>
    <property type="evidence" value="ECO:0007669"/>
    <property type="project" value="UniProtKB-ARBA"/>
</dbReference>
<organism evidence="14 15">
    <name type="scientific">Candidatus Phycorickettsia trachydisci</name>
    <dbReference type="NCBI Taxonomy" id="2115978"/>
    <lineage>
        <taxon>Bacteria</taxon>
        <taxon>Pseudomonadati</taxon>
        <taxon>Pseudomonadota</taxon>
        <taxon>Alphaproteobacteria</taxon>
        <taxon>Rickettsiales</taxon>
        <taxon>Rickettsiaceae</taxon>
        <taxon>Candidatus Phycorickettsia</taxon>
    </lineage>
</organism>
<dbReference type="GO" id="GO:0003954">
    <property type="term" value="F:NADH dehydrogenase activity"/>
    <property type="evidence" value="ECO:0007669"/>
    <property type="project" value="TreeGrafter"/>
</dbReference>
<dbReference type="KEGG" id="ptc:phytr_3440"/>
<dbReference type="AlphaFoldDB" id="A0A2P1P7Q2"/>
<feature type="binding site" evidence="13">
    <location>
        <position position="87"/>
    </location>
    <ligand>
        <name>[2Fe-2S] cluster</name>
        <dbReference type="ChEBI" id="CHEBI:190135"/>
    </ligand>
</feature>